<dbReference type="STRING" id="1448308.A0A2T2N5R5"/>
<sequence length="288" mass="31725">MAEALSFTASTIAIVTLAYKSTKSFIDFIEALKDAPQMISDLKGDVSAVQNVIKLLENLIERSEVNTIPDEIRLCLSSAKVPLKDCETVIRAFQSKLIDWFHNSKWSMINASLKEAKIQKFRMRMKDTQETLHLALTVCSLKVDGIRAVEVKGIEENMQRQLHVFTGKLEGLEAGRQEVLDAAQNLSEQSHQLSSQQNDFVDRIAGHEILLREALKFCTAGLLATGKKTGKFAQMVKVTERARAIVAVVSQVTGDVSGGIEIGELIAEGDSRAVGITDDADFALKFLE</sequence>
<dbReference type="EMBL" id="KZ678147">
    <property type="protein sequence ID" value="PSN60754.1"/>
    <property type="molecule type" value="Genomic_DNA"/>
</dbReference>
<name>A0A2T2N5R5_CORCC</name>
<organism evidence="2 3">
    <name type="scientific">Corynespora cassiicola Philippines</name>
    <dbReference type="NCBI Taxonomy" id="1448308"/>
    <lineage>
        <taxon>Eukaryota</taxon>
        <taxon>Fungi</taxon>
        <taxon>Dikarya</taxon>
        <taxon>Ascomycota</taxon>
        <taxon>Pezizomycotina</taxon>
        <taxon>Dothideomycetes</taxon>
        <taxon>Pleosporomycetidae</taxon>
        <taxon>Pleosporales</taxon>
        <taxon>Corynesporascaceae</taxon>
        <taxon>Corynespora</taxon>
    </lineage>
</organism>
<dbReference type="PANTHER" id="PTHR36167">
    <property type="entry name" value="C2H2 FINGER DOMAIN TRANSCRIPTION FACTOR (EUROFUNG)-RELATED"/>
    <property type="match status" value="1"/>
</dbReference>
<dbReference type="AlphaFoldDB" id="A0A2T2N5R5"/>
<dbReference type="Pfam" id="PF17111">
    <property type="entry name" value="PigL_N"/>
    <property type="match status" value="1"/>
</dbReference>
<gene>
    <name evidence="2" type="ORF">BS50DRAFT_681332</name>
</gene>
<accession>A0A2T2N5R5</accession>
<dbReference type="OrthoDB" id="432483at2759"/>
<dbReference type="InterPro" id="IPR031348">
    <property type="entry name" value="PigL_N"/>
</dbReference>
<dbReference type="Proteomes" id="UP000240883">
    <property type="component" value="Unassembled WGS sequence"/>
</dbReference>
<dbReference type="GO" id="GO:0006355">
    <property type="term" value="P:regulation of DNA-templated transcription"/>
    <property type="evidence" value="ECO:0007669"/>
    <property type="project" value="InterPro"/>
</dbReference>
<proteinExistence type="predicted"/>
<evidence type="ECO:0000313" key="2">
    <source>
        <dbReference type="EMBL" id="PSN60754.1"/>
    </source>
</evidence>
<keyword evidence="3" id="KW-1185">Reference proteome</keyword>
<reference evidence="2 3" key="1">
    <citation type="journal article" date="2018" name="Front. Microbiol.">
        <title>Genome-Wide Analysis of Corynespora cassiicola Leaf Fall Disease Putative Effectors.</title>
        <authorList>
            <person name="Lopez D."/>
            <person name="Ribeiro S."/>
            <person name="Label P."/>
            <person name="Fumanal B."/>
            <person name="Venisse J.S."/>
            <person name="Kohler A."/>
            <person name="de Oliveira R.R."/>
            <person name="Labutti K."/>
            <person name="Lipzen A."/>
            <person name="Lail K."/>
            <person name="Bauer D."/>
            <person name="Ohm R.A."/>
            <person name="Barry K.W."/>
            <person name="Spatafora J."/>
            <person name="Grigoriev I.V."/>
            <person name="Martin F.M."/>
            <person name="Pujade-Renaud V."/>
        </authorList>
    </citation>
    <scope>NUCLEOTIDE SEQUENCE [LARGE SCALE GENOMIC DNA]</scope>
    <source>
        <strain evidence="2 3">Philippines</strain>
    </source>
</reference>
<feature type="domain" description="Azaphilone pigments biosynthesis cluster protein L N-terminal" evidence="1">
    <location>
        <begin position="2"/>
        <end position="202"/>
    </location>
</feature>
<evidence type="ECO:0000259" key="1">
    <source>
        <dbReference type="Pfam" id="PF17111"/>
    </source>
</evidence>
<protein>
    <recommendedName>
        <fullName evidence="1">Azaphilone pigments biosynthesis cluster protein L N-terminal domain-containing protein</fullName>
    </recommendedName>
</protein>
<evidence type="ECO:0000313" key="3">
    <source>
        <dbReference type="Proteomes" id="UP000240883"/>
    </source>
</evidence>
<dbReference type="PANTHER" id="PTHR36167:SF3">
    <property type="entry name" value="C2H2 FINGER DOMAIN TRANSCRIPTION FACTOR (EUROFUNG)-RELATED"/>
    <property type="match status" value="1"/>
</dbReference>
<dbReference type="InterPro" id="IPR039327">
    <property type="entry name" value="CON7-like"/>
</dbReference>